<comment type="caution">
    <text evidence="18">Lacks conserved residue(s) required for the propagation of feature annotation.</text>
</comment>
<organism evidence="19 20">
    <name type="scientific">Geotrichum candidum</name>
    <name type="common">Oospora lactis</name>
    <name type="synonym">Dipodascus geotrichum</name>
    <dbReference type="NCBI Taxonomy" id="1173061"/>
    <lineage>
        <taxon>Eukaryota</taxon>
        <taxon>Fungi</taxon>
        <taxon>Dikarya</taxon>
        <taxon>Ascomycota</taxon>
        <taxon>Saccharomycotina</taxon>
        <taxon>Dipodascomycetes</taxon>
        <taxon>Dipodascales</taxon>
        <taxon>Dipodascaceae</taxon>
        <taxon>Geotrichum</taxon>
    </lineage>
</organism>
<dbReference type="STRING" id="1173061.A0A0J9XAZ3"/>
<dbReference type="AlphaFoldDB" id="A0A0J9XAZ3"/>
<evidence type="ECO:0000256" key="10">
    <source>
        <dbReference type="ARBA" id="ARBA00023011"/>
    </source>
</evidence>
<dbReference type="InterPro" id="IPR001171">
    <property type="entry name" value="ERG24_DHCR-like"/>
</dbReference>
<dbReference type="OrthoDB" id="5326588at2759"/>
<comment type="caution">
    <text evidence="19">The sequence shown here is derived from an EMBL/GenBank/DDBJ whole genome shotgun (WGS) entry which is preliminary data.</text>
</comment>
<evidence type="ECO:0000256" key="9">
    <source>
        <dbReference type="ARBA" id="ARBA00023002"/>
    </source>
</evidence>
<keyword evidence="8 18" id="KW-1133">Transmembrane helix</keyword>
<keyword evidence="12 18" id="KW-0472">Membrane</keyword>
<dbReference type="EMBL" id="CCBN010000007">
    <property type="protein sequence ID" value="CDO54355.1"/>
    <property type="molecule type" value="Genomic_DNA"/>
</dbReference>
<evidence type="ECO:0000256" key="11">
    <source>
        <dbReference type="ARBA" id="ARBA00023098"/>
    </source>
</evidence>
<protein>
    <recommendedName>
        <fullName evidence="15 18">Delta(24(24(1)))-sterol reductase</fullName>
        <ecNumber evidence="15 18">1.3.1.71</ecNumber>
    </recommendedName>
    <alternativeName>
        <fullName evidence="18">C-24(28) sterol reductase</fullName>
    </alternativeName>
    <alternativeName>
        <fullName evidence="18">Sterol Delta(24(28))-reductase</fullName>
    </alternativeName>
</protein>
<gene>
    <name evidence="19" type="ORF">BN980_GECA07s03442g</name>
</gene>
<keyword evidence="4 18" id="KW-0812">Transmembrane</keyword>
<evidence type="ECO:0000256" key="16">
    <source>
        <dbReference type="ARBA" id="ARBA00048918"/>
    </source>
</evidence>
<evidence type="ECO:0000256" key="13">
    <source>
        <dbReference type="ARBA" id="ARBA00023166"/>
    </source>
</evidence>
<dbReference type="GO" id="GO:0006696">
    <property type="term" value="P:ergosterol biosynthetic process"/>
    <property type="evidence" value="ECO:0007669"/>
    <property type="project" value="UniProtKB-ARBA"/>
</dbReference>
<comment type="catalytic activity">
    <reaction evidence="16">
        <text>ergosterol + NADP(+) = ergosta-5,7,22,24(28)-tetraen-3beta-ol + NADPH + H(+)</text>
        <dbReference type="Rhea" id="RHEA:18501"/>
        <dbReference type="ChEBI" id="CHEBI:15378"/>
        <dbReference type="ChEBI" id="CHEBI:16933"/>
        <dbReference type="ChEBI" id="CHEBI:18249"/>
        <dbReference type="ChEBI" id="CHEBI:57783"/>
        <dbReference type="ChEBI" id="CHEBI:58349"/>
        <dbReference type="EC" id="1.3.1.71"/>
    </reaction>
    <physiologicalReaction direction="right-to-left" evidence="16">
        <dbReference type="Rhea" id="RHEA:18503"/>
    </physiologicalReaction>
</comment>
<keyword evidence="9 18" id="KW-0560">Oxidoreductase</keyword>
<evidence type="ECO:0000256" key="3">
    <source>
        <dbReference type="ARBA" id="ARBA00022516"/>
    </source>
</evidence>
<dbReference type="Proteomes" id="UP000242525">
    <property type="component" value="Unassembled WGS sequence"/>
</dbReference>
<accession>A0A0J9XAZ3</accession>
<feature type="transmembrane region" description="Helical" evidence="18">
    <location>
        <begin position="296"/>
        <end position="317"/>
    </location>
</feature>
<keyword evidence="3 18" id="KW-0444">Lipid biosynthesis</keyword>
<dbReference type="InterPro" id="IPR018083">
    <property type="entry name" value="Sterol_reductase_CS"/>
</dbReference>
<evidence type="ECO:0000256" key="5">
    <source>
        <dbReference type="ARBA" id="ARBA00022824"/>
    </source>
</evidence>
<evidence type="ECO:0000256" key="17">
    <source>
        <dbReference type="ARBA" id="ARBA00060711"/>
    </source>
</evidence>
<reference evidence="19" key="1">
    <citation type="submission" date="2014-03" db="EMBL/GenBank/DDBJ databases">
        <authorList>
            <person name="Casaregola S."/>
        </authorList>
    </citation>
    <scope>NUCLEOTIDE SEQUENCE [LARGE SCALE GENOMIC DNA]</scope>
    <source>
        <strain evidence="19">CLIB 918</strain>
    </source>
</reference>
<keyword evidence="7 18" id="KW-0752">Steroid biosynthesis</keyword>
<dbReference type="Pfam" id="PF01222">
    <property type="entry name" value="ERG4_ERG24"/>
    <property type="match status" value="1"/>
</dbReference>
<evidence type="ECO:0000256" key="18">
    <source>
        <dbReference type="RuleBase" id="RU369120"/>
    </source>
</evidence>
<keyword evidence="6" id="KW-0521">NADP</keyword>
<keyword evidence="20" id="KW-1185">Reference proteome</keyword>
<dbReference type="GO" id="GO:0005789">
    <property type="term" value="C:endoplasmic reticulum membrane"/>
    <property type="evidence" value="ECO:0007669"/>
    <property type="project" value="UniProtKB-SubCell"/>
</dbReference>
<keyword evidence="5" id="KW-0256">Endoplasmic reticulum</keyword>
<dbReference type="GO" id="GO:0000246">
    <property type="term" value="F:Delta24(24-1) sterol reductase activity"/>
    <property type="evidence" value="ECO:0007669"/>
    <property type="project" value="UniProtKB-EC"/>
</dbReference>
<evidence type="ECO:0000256" key="12">
    <source>
        <dbReference type="ARBA" id="ARBA00023136"/>
    </source>
</evidence>
<feature type="transmembrane region" description="Helical" evidence="18">
    <location>
        <begin position="174"/>
        <end position="194"/>
    </location>
</feature>
<dbReference type="PANTHER" id="PTHR21257">
    <property type="entry name" value="DELTA(14)-STEROL REDUCTASE"/>
    <property type="match status" value="1"/>
</dbReference>
<dbReference type="PANTHER" id="PTHR21257:SF31">
    <property type="entry name" value="DELTA(24(24(1)))-STEROL REDUCTASE ERG4"/>
    <property type="match status" value="1"/>
</dbReference>
<evidence type="ECO:0000256" key="7">
    <source>
        <dbReference type="ARBA" id="ARBA00022955"/>
    </source>
</evidence>
<comment type="subcellular location">
    <subcellularLocation>
        <location evidence="1">Endoplasmic reticulum membrane</location>
        <topology evidence="1">Multi-pass membrane protein</topology>
    </subcellularLocation>
</comment>
<keyword evidence="10 18" id="KW-0756">Sterol biosynthesis</keyword>
<feature type="transmembrane region" description="Helical" evidence="18">
    <location>
        <begin position="42"/>
        <end position="63"/>
    </location>
</feature>
<evidence type="ECO:0000256" key="4">
    <source>
        <dbReference type="ARBA" id="ARBA00022692"/>
    </source>
</evidence>
<evidence type="ECO:0000256" key="15">
    <source>
        <dbReference type="ARBA" id="ARBA00038892"/>
    </source>
</evidence>
<evidence type="ECO:0000256" key="14">
    <source>
        <dbReference type="ARBA" id="ARBA00023221"/>
    </source>
</evidence>
<evidence type="ECO:0000256" key="1">
    <source>
        <dbReference type="ARBA" id="ARBA00004477"/>
    </source>
</evidence>
<dbReference type="PROSITE" id="PS01017">
    <property type="entry name" value="STEROL_REDUCT_1"/>
    <property type="match status" value="1"/>
</dbReference>
<proteinExistence type="inferred from homology"/>
<dbReference type="FunFam" id="1.20.120.1630:FF:000003">
    <property type="entry name" value="C-24(28) sterol reductase"/>
    <property type="match status" value="1"/>
</dbReference>
<feature type="transmembrane region" description="Helical" evidence="18">
    <location>
        <begin position="231"/>
        <end position="251"/>
    </location>
</feature>
<feature type="transmembrane region" description="Helical" evidence="18">
    <location>
        <begin position="329"/>
        <end position="348"/>
    </location>
</feature>
<dbReference type="EC" id="1.3.1.71" evidence="15 18"/>
<keyword evidence="11 18" id="KW-0443">Lipid metabolism</keyword>
<comment type="similarity">
    <text evidence="2 18">Belongs to the ERG4/ERG24 family.</text>
</comment>
<evidence type="ECO:0000256" key="6">
    <source>
        <dbReference type="ARBA" id="ARBA00022857"/>
    </source>
</evidence>
<feature type="transmembrane region" description="Helical" evidence="18">
    <location>
        <begin position="141"/>
        <end position="162"/>
    </location>
</feature>
<evidence type="ECO:0000256" key="2">
    <source>
        <dbReference type="ARBA" id="ARBA00005402"/>
    </source>
</evidence>
<evidence type="ECO:0000256" key="8">
    <source>
        <dbReference type="ARBA" id="ARBA00022989"/>
    </source>
</evidence>
<keyword evidence="13 18" id="KW-1207">Sterol metabolism</keyword>
<comment type="pathway">
    <text evidence="17">Steroid metabolism; ergosterol biosynthesis; ergosterol from zymosterol: step 5/5.</text>
</comment>
<evidence type="ECO:0000313" key="19">
    <source>
        <dbReference type="EMBL" id="CDO54355.1"/>
    </source>
</evidence>
<keyword evidence="14 18" id="KW-0753">Steroid metabolism</keyword>
<evidence type="ECO:0000313" key="20">
    <source>
        <dbReference type="Proteomes" id="UP000242525"/>
    </source>
</evidence>
<dbReference type="Gene3D" id="1.20.120.1630">
    <property type="match status" value="1"/>
</dbReference>
<sequence>MSVNKTEKKVYKAEIVRLKDEPARKIRIFNPEVQHGTFQYEFGGPIGVTAMMIGFPLLMYYLFVCYKYYDSQFVGPNPGESVVEFVQRLANLAYEGAYPTKTAFKIELGFLVFQAFNYVYLPGIWTKGTPIPQNNNQGLDYYCSAVASIYFSTVVALVLNYTGIFKLSTVIDEIGGIMSVAIITGFAFSFFVYFRAILQGKAVRMTGNFFYDFFMGAPLYPRIGKTLDLKMFFEVRLPWYTLYFLSLAAVHKQYEDYGYVSYNMIYNLLGSWLFANSCCKGENLIIPTWDIFYEKFGFMLIFWNIAGVPFTYCYQTLYLVNHDPATYQHSFAINVTLTVVLLTAYYFFDTTNGQKNSFRLQITGNYIQRKAFPQLPLQCLENPRYIKCKNGGTLLVDGWYRYARKAHYTADFIQNCCWALNTGFGSPLPYFYPVFFFIMILQRTKRDMEKCAEKYGEDWEAYKQECPWIFIPYVF</sequence>
<name>A0A0J9XAZ3_GEOCN</name>